<dbReference type="EMBL" id="CAMXCT020000265">
    <property type="protein sequence ID" value="CAL1129746.1"/>
    <property type="molecule type" value="Genomic_DNA"/>
</dbReference>
<keyword evidence="5" id="KW-1185">Reference proteome</keyword>
<comment type="caution">
    <text evidence="2">The sequence shown here is derived from an EMBL/GenBank/DDBJ whole genome shotgun (WGS) entry which is preliminary data.</text>
</comment>
<dbReference type="EMBL" id="CAMXCT030000265">
    <property type="protein sequence ID" value="CAL4763683.1"/>
    <property type="molecule type" value="Genomic_DNA"/>
</dbReference>
<accession>A0A9P1FHN6</accession>
<organism evidence="2">
    <name type="scientific">Cladocopium goreaui</name>
    <dbReference type="NCBI Taxonomy" id="2562237"/>
    <lineage>
        <taxon>Eukaryota</taxon>
        <taxon>Sar</taxon>
        <taxon>Alveolata</taxon>
        <taxon>Dinophyceae</taxon>
        <taxon>Suessiales</taxon>
        <taxon>Symbiodiniaceae</taxon>
        <taxon>Cladocopium</taxon>
    </lineage>
</organism>
<evidence type="ECO:0000313" key="5">
    <source>
        <dbReference type="Proteomes" id="UP001152797"/>
    </source>
</evidence>
<feature type="compositionally biased region" description="Basic and acidic residues" evidence="1">
    <location>
        <begin position="97"/>
        <end position="109"/>
    </location>
</feature>
<sequence>MESRNRTEQVAASMRTTYPNMPMVVRAHDEQHVKWLEETLNVKALVPEMIAVRFGTAVFSRLGYPQDEVKAVIQEQITLEIAEIGRETDQANSVKGAAEESAKGDEKKS</sequence>
<dbReference type="AlphaFoldDB" id="A0A9P1FHN6"/>
<evidence type="ECO:0000313" key="4">
    <source>
        <dbReference type="EMBL" id="CAL4763683.1"/>
    </source>
</evidence>
<dbReference type="Proteomes" id="UP001152797">
    <property type="component" value="Unassembled WGS sequence"/>
</dbReference>
<dbReference type="EMBL" id="CAMXCT010000265">
    <property type="protein sequence ID" value="CAI3976371.1"/>
    <property type="molecule type" value="Genomic_DNA"/>
</dbReference>
<feature type="region of interest" description="Disordered" evidence="1">
    <location>
        <begin position="88"/>
        <end position="109"/>
    </location>
</feature>
<evidence type="ECO:0000256" key="1">
    <source>
        <dbReference type="SAM" id="MobiDB-lite"/>
    </source>
</evidence>
<proteinExistence type="predicted"/>
<protein>
    <submittedName>
        <fullName evidence="4">Acyl-coenzyme A thioesterase 9, mitochondrial</fullName>
    </submittedName>
</protein>
<reference evidence="3" key="2">
    <citation type="submission" date="2024-04" db="EMBL/GenBank/DDBJ databases">
        <authorList>
            <person name="Chen Y."/>
            <person name="Shah S."/>
            <person name="Dougan E. K."/>
            <person name="Thang M."/>
            <person name="Chan C."/>
        </authorList>
    </citation>
    <scope>NUCLEOTIDE SEQUENCE [LARGE SCALE GENOMIC DNA]</scope>
</reference>
<reference evidence="2" key="1">
    <citation type="submission" date="2022-10" db="EMBL/GenBank/DDBJ databases">
        <authorList>
            <person name="Chen Y."/>
            <person name="Dougan E. K."/>
            <person name="Chan C."/>
            <person name="Rhodes N."/>
            <person name="Thang M."/>
        </authorList>
    </citation>
    <scope>NUCLEOTIDE SEQUENCE</scope>
</reference>
<evidence type="ECO:0000313" key="2">
    <source>
        <dbReference type="EMBL" id="CAI3976371.1"/>
    </source>
</evidence>
<gene>
    <name evidence="2" type="ORF">C1SCF055_LOCUS4595</name>
</gene>
<evidence type="ECO:0000313" key="3">
    <source>
        <dbReference type="EMBL" id="CAL1129746.1"/>
    </source>
</evidence>
<name>A0A9P1FHN6_9DINO</name>
<dbReference type="Gene3D" id="3.40.50.720">
    <property type="entry name" value="NAD(P)-binding Rossmann-like Domain"/>
    <property type="match status" value="1"/>
</dbReference>